<name>A0ABV8MKK7_9NEIS</name>
<dbReference type="PANTHER" id="PTHR32089:SF112">
    <property type="entry name" value="LYSOZYME-LIKE PROTEIN-RELATED"/>
    <property type="match status" value="1"/>
</dbReference>
<evidence type="ECO:0000256" key="8">
    <source>
        <dbReference type="PROSITE-ProRule" id="PRU00284"/>
    </source>
</evidence>
<feature type="domain" description="Methyl-accepting transducer" evidence="10">
    <location>
        <begin position="267"/>
        <end position="504"/>
    </location>
</feature>
<dbReference type="InterPro" id="IPR004089">
    <property type="entry name" value="MCPsignal_dom"/>
</dbReference>
<evidence type="ECO:0000256" key="9">
    <source>
        <dbReference type="SAM" id="Phobius"/>
    </source>
</evidence>
<dbReference type="SMART" id="SM01049">
    <property type="entry name" value="Cache_2"/>
    <property type="match status" value="1"/>
</dbReference>
<evidence type="ECO:0000256" key="6">
    <source>
        <dbReference type="ARBA" id="ARBA00023224"/>
    </source>
</evidence>
<dbReference type="InterPro" id="IPR003660">
    <property type="entry name" value="HAMP_dom"/>
</dbReference>
<dbReference type="Gene3D" id="1.10.287.950">
    <property type="entry name" value="Methyl-accepting chemotaxis protein"/>
    <property type="match status" value="1"/>
</dbReference>
<dbReference type="Proteomes" id="UP001595791">
    <property type="component" value="Unassembled WGS sequence"/>
</dbReference>
<dbReference type="Pfam" id="PF17200">
    <property type="entry name" value="sCache_2"/>
    <property type="match status" value="1"/>
</dbReference>
<keyword evidence="13" id="KW-1185">Reference proteome</keyword>
<evidence type="ECO:0000256" key="7">
    <source>
        <dbReference type="ARBA" id="ARBA00029447"/>
    </source>
</evidence>
<reference evidence="13" key="1">
    <citation type="journal article" date="2019" name="Int. J. Syst. Evol. Microbiol.">
        <title>The Global Catalogue of Microorganisms (GCM) 10K type strain sequencing project: providing services to taxonomists for standard genome sequencing and annotation.</title>
        <authorList>
            <consortium name="The Broad Institute Genomics Platform"/>
            <consortium name="The Broad Institute Genome Sequencing Center for Infectious Disease"/>
            <person name="Wu L."/>
            <person name="Ma J."/>
        </authorList>
    </citation>
    <scope>NUCLEOTIDE SEQUENCE [LARGE SCALE GENOMIC DNA]</scope>
    <source>
        <strain evidence="13">LMG 29894</strain>
    </source>
</reference>
<dbReference type="EMBL" id="JBHSBU010000001">
    <property type="protein sequence ID" value="MFC4157815.1"/>
    <property type="molecule type" value="Genomic_DNA"/>
</dbReference>
<keyword evidence="6 8" id="KW-0807">Transducer</keyword>
<dbReference type="CDD" id="cd06225">
    <property type="entry name" value="HAMP"/>
    <property type="match status" value="1"/>
</dbReference>
<evidence type="ECO:0000256" key="3">
    <source>
        <dbReference type="ARBA" id="ARBA00022692"/>
    </source>
</evidence>
<dbReference type="PROSITE" id="PS50885">
    <property type="entry name" value="HAMP"/>
    <property type="match status" value="1"/>
</dbReference>
<sequence>MLHHLSLRAKLRVINLTALIAVLLVGMAALYTKRETMLDGVRQQLRDQTSMVLTVIEHYHRQSASLGEAEAKKRALEAIRAIRYQKVEYFSVSDLQPVMLMHPIKPELEGKPMGGLKDKRGKPIIGDMVELVKSQGGGYTTYWWPKPGEEEPVLKMAYCQGFAPWGWLINTGVYIDNIDRQFLHDTARFLGTLALIGFLVTLLSGAIGRSILRPLHEIQRLMHRVVEERDLTPRFEIDRRDEIGALGRGFASFLGALRQTMSEVGGRAQMLDHLATDVAGDARVVSHSAGEQSEAAQAAAAALQEVSVSVSHVAERTAEIAALADRNRTNTERGSESLALLAQKVSRVDQVLAGDIARSVEAFAQSMNQISQITGHVKEIAEQTNLLALNAAIEAARAGEAGRGFAVVADEVRKLAEKSAQSANQIDGIARQLNEQSSAVRHNIDIGQALLQESTAATDELVAVLTQTRETAEAANAGIAEITGSLAEQRTALEELARHTEVVSEMAEKNHSAVVHSAEAARRLEGLSNDLAGLMRQYRYGD</sequence>
<keyword evidence="2" id="KW-1003">Cell membrane</keyword>
<organism evidence="12 13">
    <name type="scientific">Chitinimonas lacunae</name>
    <dbReference type="NCBI Taxonomy" id="1963018"/>
    <lineage>
        <taxon>Bacteria</taxon>
        <taxon>Pseudomonadati</taxon>
        <taxon>Pseudomonadota</taxon>
        <taxon>Betaproteobacteria</taxon>
        <taxon>Neisseriales</taxon>
        <taxon>Chitinibacteraceae</taxon>
        <taxon>Chitinimonas</taxon>
    </lineage>
</organism>
<evidence type="ECO:0000259" key="10">
    <source>
        <dbReference type="PROSITE" id="PS50111"/>
    </source>
</evidence>
<protein>
    <submittedName>
        <fullName evidence="12">Methyl-accepting chemotaxis protein</fullName>
    </submittedName>
</protein>
<evidence type="ECO:0000313" key="12">
    <source>
        <dbReference type="EMBL" id="MFC4157815.1"/>
    </source>
</evidence>
<keyword evidence="4 9" id="KW-1133">Transmembrane helix</keyword>
<dbReference type="Gene3D" id="3.30.450.20">
    <property type="entry name" value="PAS domain"/>
    <property type="match status" value="1"/>
</dbReference>
<feature type="transmembrane region" description="Helical" evidence="9">
    <location>
        <begin position="12"/>
        <end position="32"/>
    </location>
</feature>
<comment type="subcellular location">
    <subcellularLocation>
        <location evidence="1">Cell membrane</location>
        <topology evidence="1">Multi-pass membrane protein</topology>
    </subcellularLocation>
</comment>
<dbReference type="SMART" id="SM00304">
    <property type="entry name" value="HAMP"/>
    <property type="match status" value="1"/>
</dbReference>
<dbReference type="PANTHER" id="PTHR32089">
    <property type="entry name" value="METHYL-ACCEPTING CHEMOTAXIS PROTEIN MCPB"/>
    <property type="match status" value="1"/>
</dbReference>
<evidence type="ECO:0000313" key="13">
    <source>
        <dbReference type="Proteomes" id="UP001595791"/>
    </source>
</evidence>
<feature type="transmembrane region" description="Helical" evidence="9">
    <location>
        <begin position="189"/>
        <end position="212"/>
    </location>
</feature>
<gene>
    <name evidence="12" type="ORF">ACFOW7_00455</name>
</gene>
<dbReference type="Pfam" id="PF00015">
    <property type="entry name" value="MCPsignal"/>
    <property type="match status" value="1"/>
</dbReference>
<keyword evidence="5 9" id="KW-0472">Membrane</keyword>
<dbReference type="InterPro" id="IPR033480">
    <property type="entry name" value="sCache_2"/>
</dbReference>
<evidence type="ECO:0000259" key="11">
    <source>
        <dbReference type="PROSITE" id="PS50885"/>
    </source>
</evidence>
<dbReference type="Pfam" id="PF00672">
    <property type="entry name" value="HAMP"/>
    <property type="match status" value="1"/>
</dbReference>
<evidence type="ECO:0000256" key="1">
    <source>
        <dbReference type="ARBA" id="ARBA00004651"/>
    </source>
</evidence>
<dbReference type="SMART" id="SM00283">
    <property type="entry name" value="MA"/>
    <property type="match status" value="1"/>
</dbReference>
<evidence type="ECO:0000256" key="2">
    <source>
        <dbReference type="ARBA" id="ARBA00022475"/>
    </source>
</evidence>
<proteinExistence type="inferred from homology"/>
<dbReference type="CDD" id="cd11386">
    <property type="entry name" value="MCP_signal"/>
    <property type="match status" value="1"/>
</dbReference>
<evidence type="ECO:0000256" key="5">
    <source>
        <dbReference type="ARBA" id="ARBA00023136"/>
    </source>
</evidence>
<feature type="domain" description="HAMP" evidence="11">
    <location>
        <begin position="209"/>
        <end position="262"/>
    </location>
</feature>
<keyword evidence="3 9" id="KW-0812">Transmembrane</keyword>
<dbReference type="PROSITE" id="PS50111">
    <property type="entry name" value="CHEMOTAXIS_TRANSDUC_2"/>
    <property type="match status" value="1"/>
</dbReference>
<evidence type="ECO:0000256" key="4">
    <source>
        <dbReference type="ARBA" id="ARBA00022989"/>
    </source>
</evidence>
<dbReference type="RefSeq" id="WP_378159851.1">
    <property type="nucleotide sequence ID" value="NZ_JBHSBU010000001.1"/>
</dbReference>
<accession>A0ABV8MKK7</accession>
<comment type="caution">
    <text evidence="12">The sequence shown here is derived from an EMBL/GenBank/DDBJ whole genome shotgun (WGS) entry which is preliminary data.</text>
</comment>
<comment type="similarity">
    <text evidence="7">Belongs to the methyl-accepting chemotaxis (MCP) protein family.</text>
</comment>
<dbReference type="SUPFAM" id="SSF58104">
    <property type="entry name" value="Methyl-accepting chemotaxis protein (MCP) signaling domain"/>
    <property type="match status" value="1"/>
</dbReference>